<reference evidence="2" key="2">
    <citation type="submission" date="2020-09" db="EMBL/GenBank/DDBJ databases">
        <authorList>
            <person name="Kikuchi T."/>
        </authorList>
    </citation>
    <scope>NUCLEOTIDE SEQUENCE</scope>
    <source>
        <strain evidence="2">Ka4C1</strain>
    </source>
</reference>
<dbReference type="EMBL" id="CAJFCV020000004">
    <property type="protein sequence ID" value="CAG9114002.1"/>
    <property type="molecule type" value="Genomic_DNA"/>
</dbReference>
<evidence type="ECO:0000313" key="3">
    <source>
        <dbReference type="Proteomes" id="UP000095284"/>
    </source>
</evidence>
<name>A0A1I7RUB2_BURXY</name>
<dbReference type="Proteomes" id="UP000659654">
    <property type="component" value="Unassembled WGS sequence"/>
</dbReference>
<dbReference type="AlphaFoldDB" id="A0A1I7RUB2"/>
<keyword evidence="4" id="KW-1185">Reference proteome</keyword>
<dbReference type="EMBL" id="CAJFDI010000004">
    <property type="protein sequence ID" value="CAD5224994.1"/>
    <property type="molecule type" value="Genomic_DNA"/>
</dbReference>
<protein>
    <submittedName>
        <fullName evidence="2">(pine wood nematode) hypothetical protein</fullName>
    </submittedName>
</protein>
<gene>
    <name evidence="2" type="ORF">BXYJ_LOCUS8322</name>
</gene>
<feature type="chain" id="PRO_5036021954" evidence="1">
    <location>
        <begin position="21"/>
        <end position="69"/>
    </location>
</feature>
<dbReference type="WBParaSite" id="BXY_0432100.1">
    <property type="protein sequence ID" value="BXY_0432100.1"/>
    <property type="gene ID" value="BXY_0432100"/>
</dbReference>
<organism evidence="3 5">
    <name type="scientific">Bursaphelenchus xylophilus</name>
    <name type="common">Pinewood nematode worm</name>
    <name type="synonym">Aphelenchoides xylophilus</name>
    <dbReference type="NCBI Taxonomy" id="6326"/>
    <lineage>
        <taxon>Eukaryota</taxon>
        <taxon>Metazoa</taxon>
        <taxon>Ecdysozoa</taxon>
        <taxon>Nematoda</taxon>
        <taxon>Chromadorea</taxon>
        <taxon>Rhabditida</taxon>
        <taxon>Tylenchina</taxon>
        <taxon>Tylenchomorpha</taxon>
        <taxon>Aphelenchoidea</taxon>
        <taxon>Aphelenchoididae</taxon>
        <taxon>Bursaphelenchus</taxon>
    </lineage>
</organism>
<evidence type="ECO:0000313" key="2">
    <source>
        <dbReference type="EMBL" id="CAD5224994.1"/>
    </source>
</evidence>
<sequence length="69" mass="7500">MFRQLILAVLLLLTVGEVYGDGTYSCGPRGKGSVRVHGGTHHKSHGHKKTTGKYDWATVGNRYGTGKKD</sequence>
<dbReference type="Proteomes" id="UP000582659">
    <property type="component" value="Unassembled WGS sequence"/>
</dbReference>
<keyword evidence="1" id="KW-0732">Signal</keyword>
<evidence type="ECO:0000313" key="5">
    <source>
        <dbReference type="WBParaSite" id="BXY_0432100.1"/>
    </source>
</evidence>
<evidence type="ECO:0000313" key="4">
    <source>
        <dbReference type="Proteomes" id="UP000659654"/>
    </source>
</evidence>
<evidence type="ECO:0000256" key="1">
    <source>
        <dbReference type="SAM" id="SignalP"/>
    </source>
</evidence>
<dbReference type="Proteomes" id="UP000095284">
    <property type="component" value="Unplaced"/>
</dbReference>
<accession>A0A1I7RUB2</accession>
<feature type="signal peptide" evidence="1">
    <location>
        <begin position="1"/>
        <end position="20"/>
    </location>
</feature>
<proteinExistence type="predicted"/>
<reference evidence="5" key="1">
    <citation type="submission" date="2016-11" db="UniProtKB">
        <authorList>
            <consortium name="WormBaseParasite"/>
        </authorList>
    </citation>
    <scope>IDENTIFICATION</scope>
</reference>